<organism evidence="1 2">
    <name type="scientific">Xenorhabdus szentirmaii DSM 16338</name>
    <dbReference type="NCBI Taxonomy" id="1427518"/>
    <lineage>
        <taxon>Bacteria</taxon>
        <taxon>Pseudomonadati</taxon>
        <taxon>Pseudomonadota</taxon>
        <taxon>Gammaproteobacteria</taxon>
        <taxon>Enterobacterales</taxon>
        <taxon>Morganellaceae</taxon>
        <taxon>Xenorhabdus</taxon>
    </lineage>
</organism>
<keyword evidence="2" id="KW-1185">Reference proteome</keyword>
<comment type="caution">
    <text evidence="1">The sequence shown here is derived from an EMBL/GenBank/DDBJ whole genome shotgun (WGS) entry which is preliminary data.</text>
</comment>
<name>W1IZ32_9GAMM</name>
<gene>
    <name evidence="1" type="ORF">XSR1_290011</name>
</gene>
<dbReference type="Proteomes" id="UP000019202">
    <property type="component" value="Unassembled WGS sequence"/>
</dbReference>
<evidence type="ECO:0000313" key="2">
    <source>
        <dbReference type="Proteomes" id="UP000019202"/>
    </source>
</evidence>
<evidence type="ECO:0000313" key="1">
    <source>
        <dbReference type="EMBL" id="CDL83088.1"/>
    </source>
</evidence>
<sequence length="42" mass="4840">MTINTIETINMTSDKLSVKFISSKKIYTQYISDCRPPTVTRN</sequence>
<accession>W1IZ32</accession>
<reference evidence="1" key="1">
    <citation type="submission" date="2013-11" db="EMBL/GenBank/DDBJ databases">
        <title>Draft genome sequence and annotation of the entomopathogenic bacteria, Xenorhabdus cabanillasi strain JM26 and Xenorhabdus szentirmai strain DSM 16338.</title>
        <authorList>
            <person name="Gualtieri M."/>
            <person name="Ogier J.C."/>
            <person name="Pages S."/>
            <person name="Givaudan A."/>
            <person name="Gaudriault S."/>
        </authorList>
    </citation>
    <scope>NUCLEOTIDE SEQUENCE [LARGE SCALE GENOMIC DNA]</scope>
    <source>
        <strain evidence="1">DSM 16338</strain>
    </source>
</reference>
<proteinExistence type="predicted"/>
<dbReference type="EMBL" id="CBXF010000087">
    <property type="protein sequence ID" value="CDL83088.1"/>
    <property type="molecule type" value="Genomic_DNA"/>
</dbReference>
<dbReference type="STRING" id="1427518.XSR1_290011"/>
<protein>
    <submittedName>
        <fullName evidence="1">Uncharacterized protein</fullName>
    </submittedName>
</protein>
<dbReference type="AlphaFoldDB" id="W1IZ32"/>